<evidence type="ECO:0000256" key="1">
    <source>
        <dbReference type="SAM" id="MobiDB-lite"/>
    </source>
</evidence>
<dbReference type="GO" id="GO:0005737">
    <property type="term" value="C:cytoplasm"/>
    <property type="evidence" value="ECO:0007669"/>
    <property type="project" value="TreeGrafter"/>
</dbReference>
<dbReference type="Pfam" id="PF10303">
    <property type="entry name" value="DUF2408"/>
    <property type="match status" value="2"/>
</dbReference>
<accession>A0A8K0JRE4</accession>
<name>A0A8K0JRE4_9TREE</name>
<dbReference type="AlphaFoldDB" id="A0A8K0JRE4"/>
<dbReference type="OrthoDB" id="2011986at2759"/>
<feature type="compositionally biased region" description="Basic and acidic residues" evidence="1">
    <location>
        <begin position="491"/>
        <end position="503"/>
    </location>
</feature>
<dbReference type="PANTHER" id="PTHR28086:SF1">
    <property type="entry name" value="CU(2+) SUPPRESSING AND BLEOMYCIN SENSITIVE PROTEIN 1"/>
    <property type="match status" value="1"/>
</dbReference>
<dbReference type="PANTHER" id="PTHR28086">
    <property type="entry name" value="UPF0662 PROTEIN YPL260W"/>
    <property type="match status" value="1"/>
</dbReference>
<evidence type="ECO:0000313" key="2">
    <source>
        <dbReference type="EMBL" id="KAG7571333.1"/>
    </source>
</evidence>
<feature type="region of interest" description="Disordered" evidence="1">
    <location>
        <begin position="452"/>
        <end position="503"/>
    </location>
</feature>
<feature type="compositionally biased region" description="Acidic residues" evidence="1">
    <location>
        <begin position="456"/>
        <end position="472"/>
    </location>
</feature>
<sequence>MLPQEELPILEALVNIKHRLTALKKDTTKFIRAKDVMSIYSQVAKEVNKLNAVRDRQTQEGMISVSAQMEQQHLSQVDVKPPSETNRVDQVLNDVFGLLSLFFLTIGKTKESPGVYCQIASMRQLLDHMQESGIYTQQDLQPFVQRLHVVKSIIKKDKEEGKQYTGVVKLMWRKWEDCERLLKTLLKSLSVLSVELVPIHQRLVHIRRQLSALAAQLKHEKKELKPLVEELRKIDSSRVDGKFLGPGGTSVPAGQAILVGLLEECFEIIQDIRAREGAENVSPPLKPVWERLTEMRAKLERLQLTHRWTLRETDLYNYAQALREVDGMRVDGSFVDTEGNKAEGQYVLLYLLRRCHGLIYRLIAESEPISEELMPIANKLSTIKKCLNEVMKYGGPFSARDLYPYHLALHQIDSLRQDGKFLSEDGSIPEGQAILVAQLSEAHELLEMLKENTGDASDDEDEDEDLSDDDDQINYSLSKAAPLDATPRTRQAGEEAVEAKSAE</sequence>
<proteinExistence type="predicted"/>
<keyword evidence="3" id="KW-1185">Reference proteome</keyword>
<dbReference type="GO" id="GO:0005634">
    <property type="term" value="C:nucleus"/>
    <property type="evidence" value="ECO:0007669"/>
    <property type="project" value="TreeGrafter"/>
</dbReference>
<protein>
    <submittedName>
        <fullName evidence="2">Uncharacterized protein</fullName>
    </submittedName>
</protein>
<evidence type="ECO:0000313" key="3">
    <source>
        <dbReference type="Proteomes" id="UP000812966"/>
    </source>
</evidence>
<comment type="caution">
    <text evidence="2">The sequence shown here is derived from an EMBL/GenBank/DDBJ whole genome shotgun (WGS) entry which is preliminary data.</text>
</comment>
<dbReference type="Proteomes" id="UP000812966">
    <property type="component" value="Unassembled WGS sequence"/>
</dbReference>
<gene>
    <name evidence="2" type="ORF">FFLO_00685</name>
</gene>
<organism evidence="2 3">
    <name type="scientific">Filobasidium floriforme</name>
    <dbReference type="NCBI Taxonomy" id="5210"/>
    <lineage>
        <taxon>Eukaryota</taxon>
        <taxon>Fungi</taxon>
        <taxon>Dikarya</taxon>
        <taxon>Basidiomycota</taxon>
        <taxon>Agaricomycotina</taxon>
        <taxon>Tremellomycetes</taxon>
        <taxon>Filobasidiales</taxon>
        <taxon>Filobasidiaceae</taxon>
        <taxon>Filobasidium</taxon>
    </lineage>
</organism>
<reference evidence="2" key="1">
    <citation type="submission" date="2020-04" db="EMBL/GenBank/DDBJ databases">
        <title>Analysis of mating type loci in Filobasidium floriforme.</title>
        <authorList>
            <person name="Nowrousian M."/>
        </authorList>
    </citation>
    <scope>NUCLEOTIDE SEQUENCE</scope>
    <source>
        <strain evidence="2">CBS 6242</strain>
    </source>
</reference>
<dbReference type="EMBL" id="JABELV010000008">
    <property type="protein sequence ID" value="KAG7571333.1"/>
    <property type="molecule type" value="Genomic_DNA"/>
</dbReference>
<dbReference type="InterPro" id="IPR018810">
    <property type="entry name" value="UPF0662"/>
</dbReference>